<reference evidence="10 11" key="1">
    <citation type="submission" date="2024-01" db="EMBL/GenBank/DDBJ databases">
        <authorList>
            <person name="Alioto T."/>
            <person name="Alioto T."/>
            <person name="Gomez Garrido J."/>
        </authorList>
    </citation>
    <scope>NUCLEOTIDE SEQUENCE [LARGE SCALE GENOMIC DNA]</scope>
</reference>
<evidence type="ECO:0000313" key="10">
    <source>
        <dbReference type="EMBL" id="CAK6968535.1"/>
    </source>
</evidence>
<dbReference type="Proteomes" id="UP001314229">
    <property type="component" value="Unassembled WGS sequence"/>
</dbReference>
<keyword evidence="7" id="KW-0812">Transmembrane</keyword>
<evidence type="ECO:0000256" key="4">
    <source>
        <dbReference type="ARBA" id="ARBA00023157"/>
    </source>
</evidence>
<name>A0AAV1PA98_SCOSC</name>
<dbReference type="PANTHER" id="PTHR11890:SF26">
    <property type="entry name" value="INTERLEUKIN-1 RECEPTOR TYPE 1"/>
    <property type="match status" value="1"/>
</dbReference>
<keyword evidence="2" id="KW-0378">Hydrolase</keyword>
<protein>
    <submittedName>
        <fullName evidence="10">Interleukin-18 receptor 1</fullName>
    </submittedName>
</protein>
<evidence type="ECO:0000259" key="9">
    <source>
        <dbReference type="PROSITE" id="PS50835"/>
    </source>
</evidence>
<comment type="similarity">
    <text evidence="1">Belongs to the interleukin-1 receptor family.</text>
</comment>
<dbReference type="Gene3D" id="3.40.50.10140">
    <property type="entry name" value="Toll/interleukin-1 receptor homology (TIR) domain"/>
    <property type="match status" value="1"/>
</dbReference>
<dbReference type="InterPro" id="IPR003599">
    <property type="entry name" value="Ig_sub"/>
</dbReference>
<dbReference type="Gene3D" id="2.60.40.10">
    <property type="entry name" value="Immunoglobulins"/>
    <property type="match status" value="3"/>
</dbReference>
<keyword evidence="11" id="KW-1185">Reference proteome</keyword>
<dbReference type="PRINTS" id="PR01537">
    <property type="entry name" value="INTRLKN1R1F"/>
</dbReference>
<dbReference type="InterPro" id="IPR035897">
    <property type="entry name" value="Toll_tir_struct_dom_sf"/>
</dbReference>
<gene>
    <name evidence="10" type="ORF">FSCOSCO3_A025856</name>
</gene>
<evidence type="ECO:0000313" key="11">
    <source>
        <dbReference type="Proteomes" id="UP001314229"/>
    </source>
</evidence>
<keyword evidence="4" id="KW-1015">Disulfide bond</keyword>
<dbReference type="GO" id="GO:0016787">
    <property type="term" value="F:hydrolase activity"/>
    <property type="evidence" value="ECO:0007669"/>
    <property type="project" value="UniProtKB-KW"/>
</dbReference>
<dbReference type="InterPro" id="IPR000157">
    <property type="entry name" value="TIR_dom"/>
</dbReference>
<evidence type="ECO:0000256" key="2">
    <source>
        <dbReference type="ARBA" id="ARBA00022801"/>
    </source>
</evidence>
<dbReference type="Pfam" id="PF01582">
    <property type="entry name" value="TIR"/>
    <property type="match status" value="1"/>
</dbReference>
<dbReference type="SUPFAM" id="SSF48726">
    <property type="entry name" value="Immunoglobulin"/>
    <property type="match status" value="2"/>
</dbReference>
<dbReference type="PROSITE" id="PS50104">
    <property type="entry name" value="TIR"/>
    <property type="match status" value="1"/>
</dbReference>
<proteinExistence type="inferred from homology"/>
<dbReference type="AlphaFoldDB" id="A0AAV1PA98"/>
<organism evidence="10 11">
    <name type="scientific">Scomber scombrus</name>
    <name type="common">Atlantic mackerel</name>
    <name type="synonym">Scomber vernalis</name>
    <dbReference type="NCBI Taxonomy" id="13677"/>
    <lineage>
        <taxon>Eukaryota</taxon>
        <taxon>Metazoa</taxon>
        <taxon>Chordata</taxon>
        <taxon>Craniata</taxon>
        <taxon>Vertebrata</taxon>
        <taxon>Euteleostomi</taxon>
        <taxon>Actinopterygii</taxon>
        <taxon>Neopterygii</taxon>
        <taxon>Teleostei</taxon>
        <taxon>Neoteleostei</taxon>
        <taxon>Acanthomorphata</taxon>
        <taxon>Pelagiaria</taxon>
        <taxon>Scombriformes</taxon>
        <taxon>Scombridae</taxon>
        <taxon>Scomber</taxon>
    </lineage>
</organism>
<keyword evidence="5" id="KW-0325">Glycoprotein</keyword>
<feature type="domain" description="TIR" evidence="8">
    <location>
        <begin position="393"/>
        <end position="558"/>
    </location>
</feature>
<feature type="domain" description="Ig-like" evidence="9">
    <location>
        <begin position="129"/>
        <end position="220"/>
    </location>
</feature>
<dbReference type="InterPro" id="IPR007110">
    <property type="entry name" value="Ig-like_dom"/>
</dbReference>
<evidence type="ECO:0000259" key="8">
    <source>
        <dbReference type="PROSITE" id="PS50104"/>
    </source>
</evidence>
<comment type="caution">
    <text evidence="10">The sequence shown here is derived from an EMBL/GenBank/DDBJ whole genome shotgun (WGS) entry which is preliminary data.</text>
</comment>
<keyword evidence="3" id="KW-0520">NAD</keyword>
<dbReference type="SMART" id="SM00409">
    <property type="entry name" value="IG"/>
    <property type="match status" value="2"/>
</dbReference>
<accession>A0AAV1PA98</accession>
<keyword evidence="7" id="KW-1133">Transmembrane helix</keyword>
<evidence type="ECO:0000256" key="7">
    <source>
        <dbReference type="SAM" id="Phobius"/>
    </source>
</evidence>
<evidence type="ECO:0000256" key="5">
    <source>
        <dbReference type="ARBA" id="ARBA00023180"/>
    </source>
</evidence>
<dbReference type="InterPro" id="IPR036179">
    <property type="entry name" value="Ig-like_dom_sf"/>
</dbReference>
<keyword evidence="7" id="KW-0472">Membrane</keyword>
<feature type="transmembrane region" description="Helical" evidence="7">
    <location>
        <begin position="344"/>
        <end position="369"/>
    </location>
</feature>
<dbReference type="SMART" id="SM00255">
    <property type="entry name" value="TIR"/>
    <property type="match status" value="1"/>
</dbReference>
<evidence type="ECO:0000256" key="6">
    <source>
        <dbReference type="ARBA" id="ARBA00023319"/>
    </source>
</evidence>
<evidence type="ECO:0000256" key="3">
    <source>
        <dbReference type="ARBA" id="ARBA00023027"/>
    </source>
</evidence>
<dbReference type="GO" id="GO:0007165">
    <property type="term" value="P:signal transduction"/>
    <property type="evidence" value="ECO:0007669"/>
    <property type="project" value="InterPro"/>
</dbReference>
<dbReference type="EMBL" id="CAWUFR010000120">
    <property type="protein sequence ID" value="CAK6968535.1"/>
    <property type="molecule type" value="Genomic_DNA"/>
</dbReference>
<dbReference type="PROSITE" id="PS50835">
    <property type="entry name" value="IG_LIKE"/>
    <property type="match status" value="2"/>
</dbReference>
<keyword evidence="6" id="KW-0393">Immunoglobulin domain</keyword>
<dbReference type="InterPro" id="IPR015621">
    <property type="entry name" value="IL-1_rcpt_fam"/>
</dbReference>
<dbReference type="SUPFAM" id="SSF52200">
    <property type="entry name" value="Toll/Interleukin receptor TIR domain"/>
    <property type="match status" value="1"/>
</dbReference>
<dbReference type="InterPro" id="IPR013783">
    <property type="entry name" value="Ig-like_fold"/>
</dbReference>
<sequence>MNCKTCLIPHRRETMAVWGWICSLAALLSLIFTVTHSHRGEIETYHVSAGHLFLLKCRIAAAAAHSNVTWSKAGRHNQSLPDGVEVRDGLLWFLPLQTSHNGTYICEERTDGRVSSMELGVSVSSEECPDPTRTKSITQGVSDSLPCQQTEIFRLNIARSIRWQKACQPVERKGDLQPISVDVKGYMRLPIASESDAGTYTCLVDVSLDGKNYTSAQSIKLIIDNKMEERVSVVPQIICPQQNMVVAEVGATQELKCLAYIGFSNDTGTLIYWTIGDFYAEDYKEFDQSFPKYEKARGKWFIWSTLSISKVPRKILNVPIHCHVQNTVGEDKCLVWLQEADHSAFYTSVALCLAAPLTLLALAAAFLFCKVDLVLAYRKLTRHFSKQQAPDGKLYDAYVSVLHPDTLSSAESFALQILPEKLERQHGYSLYIRERDDCPGEAIHDMIASAVQRCRRLIIVLTAEAKSSTNKTEEDCPLHNDHNQLFYEQIISLHDALMQNEPQVILVEIDGPVDYSHLPESLRFIKRKQGALKWKTSSLGTHKLNSNRHFWKNLRYHMPSVPAGTRQTVV</sequence>
<dbReference type="PANTHER" id="PTHR11890">
    <property type="entry name" value="INTERLEUKIN-1 RECEPTOR FAMILY MEMBER"/>
    <property type="match status" value="1"/>
</dbReference>
<keyword evidence="10" id="KW-0675">Receptor</keyword>
<feature type="domain" description="Ig-like" evidence="9">
    <location>
        <begin position="9"/>
        <end position="122"/>
    </location>
</feature>
<evidence type="ECO:0000256" key="1">
    <source>
        <dbReference type="ARBA" id="ARBA00009752"/>
    </source>
</evidence>